<proteinExistence type="predicted"/>
<organism evidence="9 10">
    <name type="scientific">Nitzschia inconspicua</name>
    <dbReference type="NCBI Taxonomy" id="303405"/>
    <lineage>
        <taxon>Eukaryota</taxon>
        <taxon>Sar</taxon>
        <taxon>Stramenopiles</taxon>
        <taxon>Ochrophyta</taxon>
        <taxon>Bacillariophyta</taxon>
        <taxon>Bacillariophyceae</taxon>
        <taxon>Bacillariophycidae</taxon>
        <taxon>Bacillariales</taxon>
        <taxon>Bacillariaceae</taxon>
        <taxon>Nitzschia</taxon>
    </lineage>
</organism>
<evidence type="ECO:0000256" key="1">
    <source>
        <dbReference type="ARBA" id="ARBA00004141"/>
    </source>
</evidence>
<gene>
    <name evidence="9" type="ORF">IV203_028010</name>
</gene>
<dbReference type="Proteomes" id="UP000693970">
    <property type="component" value="Unassembled WGS sequence"/>
</dbReference>
<feature type="region of interest" description="Disordered" evidence="6">
    <location>
        <begin position="1"/>
        <end position="50"/>
    </location>
</feature>
<dbReference type="InterPro" id="IPR058533">
    <property type="entry name" value="Cation_efflux_TM"/>
</dbReference>
<evidence type="ECO:0000259" key="8">
    <source>
        <dbReference type="Pfam" id="PF16916"/>
    </source>
</evidence>
<evidence type="ECO:0000256" key="4">
    <source>
        <dbReference type="ARBA" id="ARBA00022989"/>
    </source>
</evidence>
<dbReference type="NCBIfam" id="TIGR01297">
    <property type="entry name" value="CDF"/>
    <property type="match status" value="1"/>
</dbReference>
<dbReference type="EMBL" id="JAGRRH010000005">
    <property type="protein sequence ID" value="KAG7370264.1"/>
    <property type="molecule type" value="Genomic_DNA"/>
</dbReference>
<evidence type="ECO:0000313" key="9">
    <source>
        <dbReference type="EMBL" id="KAG7370264.1"/>
    </source>
</evidence>
<dbReference type="InterPro" id="IPR050291">
    <property type="entry name" value="CDF_Transporter"/>
</dbReference>
<dbReference type="Pfam" id="PF16916">
    <property type="entry name" value="ZT_dimer"/>
    <property type="match status" value="1"/>
</dbReference>
<dbReference type="GO" id="GO:0008324">
    <property type="term" value="F:monoatomic cation transmembrane transporter activity"/>
    <property type="evidence" value="ECO:0007669"/>
    <property type="project" value="InterPro"/>
</dbReference>
<protein>
    <submittedName>
        <fullName evidence="9">Cation transporter</fullName>
    </submittedName>
</protein>
<comment type="subcellular location">
    <subcellularLocation>
        <location evidence="1">Membrane</location>
        <topology evidence="1">Multi-pass membrane protein</topology>
    </subcellularLocation>
</comment>
<reference evidence="9" key="1">
    <citation type="journal article" date="2021" name="Sci. Rep.">
        <title>Diploid genomic architecture of Nitzschia inconspicua, an elite biomass production diatom.</title>
        <authorList>
            <person name="Oliver A."/>
            <person name="Podell S."/>
            <person name="Pinowska A."/>
            <person name="Traller J.C."/>
            <person name="Smith S.R."/>
            <person name="McClure R."/>
            <person name="Beliaev A."/>
            <person name="Bohutskyi P."/>
            <person name="Hill E.A."/>
            <person name="Rabines A."/>
            <person name="Zheng H."/>
            <person name="Allen L.Z."/>
            <person name="Kuo A."/>
            <person name="Grigoriev I.V."/>
            <person name="Allen A.E."/>
            <person name="Hazlebeck D."/>
            <person name="Allen E.E."/>
        </authorList>
    </citation>
    <scope>NUCLEOTIDE SEQUENCE</scope>
    <source>
        <strain evidence="9">Hildebrandi</strain>
    </source>
</reference>
<evidence type="ECO:0000313" key="10">
    <source>
        <dbReference type="Proteomes" id="UP000693970"/>
    </source>
</evidence>
<dbReference type="PANTHER" id="PTHR43840">
    <property type="entry name" value="MITOCHONDRIAL METAL TRANSPORTER 1-RELATED"/>
    <property type="match status" value="1"/>
</dbReference>
<keyword evidence="3" id="KW-0812">Transmembrane</keyword>
<evidence type="ECO:0000259" key="7">
    <source>
        <dbReference type="Pfam" id="PF01545"/>
    </source>
</evidence>
<dbReference type="InterPro" id="IPR027470">
    <property type="entry name" value="Cation_efflux_CTD"/>
</dbReference>
<feature type="compositionally biased region" description="Low complexity" evidence="6">
    <location>
        <begin position="69"/>
        <end position="87"/>
    </location>
</feature>
<dbReference type="Pfam" id="PF01545">
    <property type="entry name" value="Cation_efflux"/>
    <property type="match status" value="1"/>
</dbReference>
<name>A0A9K3LXE7_9STRA</name>
<sequence length="486" mass="54212">MEPYQNDDDNNNTTNTSSSDCEYNKCKTVTLKDPPATSGGGRKNNTDRFTSLNDFIKRTYGSTLSSEYNNNNNNNNNETTDNNNHNNNGGGGANEMGVLMASLLGNNNNNNNNNNNTPADDATLSSGHSGSDSDQGGGSSNNHHMMKCWSLRRLALELSLWANVFITLTKLVAYIRTLSLSVLAALLDSILDVVSQLVLNFTEKHSSMQRSSAHYPAGASRLEPIGVLTCAALMGMASFEVLKESFQSLIQQESALEDLTRSQAYYSCGSMISIVVVKLLLLALCQKASYKRSGYGSSKSVVQYADPTLEALAQDHWNDALSNGVSAVSLFMAIYWPSLWWVDSVGAIIISLYIIYSWYHTGQEQIEQLTGKSAPQDFIEELQELAANFDRRIQHVDQIRAYHFGPKFLVELEIVMPRNTPLKESHDLGMELQYEIEAREEVERCFVHIDYEARDYDEHVVSKVPELREHLLRNRTKKNIQSAMSV</sequence>
<feature type="compositionally biased region" description="Acidic residues" evidence="6">
    <location>
        <begin position="1"/>
        <end position="10"/>
    </location>
</feature>
<keyword evidence="4" id="KW-1133">Transmembrane helix</keyword>
<dbReference type="InterPro" id="IPR002524">
    <property type="entry name" value="Cation_efflux"/>
</dbReference>
<dbReference type="GO" id="GO:0016020">
    <property type="term" value="C:membrane"/>
    <property type="evidence" value="ECO:0007669"/>
    <property type="project" value="UniProtKB-SubCell"/>
</dbReference>
<dbReference type="PANTHER" id="PTHR43840:SF52">
    <property type="entry name" value="CATION EFFLUX FAMILY PROTEIN"/>
    <property type="match status" value="1"/>
</dbReference>
<reference evidence="9" key="2">
    <citation type="submission" date="2021-04" db="EMBL/GenBank/DDBJ databases">
        <authorList>
            <person name="Podell S."/>
        </authorList>
    </citation>
    <scope>NUCLEOTIDE SEQUENCE</scope>
    <source>
        <strain evidence="9">Hildebrandi</strain>
    </source>
</reference>
<evidence type="ECO:0000256" key="2">
    <source>
        <dbReference type="ARBA" id="ARBA00022448"/>
    </source>
</evidence>
<dbReference type="AlphaFoldDB" id="A0A9K3LXE7"/>
<feature type="region of interest" description="Disordered" evidence="6">
    <location>
        <begin position="63"/>
        <end position="141"/>
    </location>
</feature>
<keyword evidence="2" id="KW-0813">Transport</keyword>
<dbReference type="OrthoDB" id="78296at2759"/>
<accession>A0A9K3LXE7</accession>
<feature type="domain" description="Cation efflux protein transmembrane" evidence="7">
    <location>
        <begin position="158"/>
        <end position="369"/>
    </location>
</feature>
<keyword evidence="5" id="KW-0472">Membrane</keyword>
<evidence type="ECO:0000256" key="3">
    <source>
        <dbReference type="ARBA" id="ARBA00022692"/>
    </source>
</evidence>
<feature type="domain" description="Cation efflux protein cytoplasmic" evidence="8">
    <location>
        <begin position="375"/>
        <end position="450"/>
    </location>
</feature>
<evidence type="ECO:0000256" key="6">
    <source>
        <dbReference type="SAM" id="MobiDB-lite"/>
    </source>
</evidence>
<feature type="compositionally biased region" description="Low complexity" evidence="6">
    <location>
        <begin position="11"/>
        <end position="20"/>
    </location>
</feature>
<comment type="caution">
    <text evidence="9">The sequence shown here is derived from an EMBL/GenBank/DDBJ whole genome shotgun (WGS) entry which is preliminary data.</text>
</comment>
<feature type="compositionally biased region" description="Low complexity" evidence="6">
    <location>
        <begin position="125"/>
        <end position="134"/>
    </location>
</feature>
<keyword evidence="10" id="KW-1185">Reference proteome</keyword>
<feature type="compositionally biased region" description="Low complexity" evidence="6">
    <location>
        <begin position="106"/>
        <end position="116"/>
    </location>
</feature>
<evidence type="ECO:0000256" key="5">
    <source>
        <dbReference type="ARBA" id="ARBA00023136"/>
    </source>
</evidence>